<keyword evidence="3 8" id="KW-1134">Transmembrane beta strand</keyword>
<keyword evidence="5 9" id="KW-0798">TonB box</keyword>
<evidence type="ECO:0000256" key="2">
    <source>
        <dbReference type="ARBA" id="ARBA00022448"/>
    </source>
</evidence>
<proteinExistence type="inferred from homology"/>
<comment type="subcellular location">
    <subcellularLocation>
        <location evidence="1 8">Cell outer membrane</location>
        <topology evidence="1 8">Multi-pass membrane protein</topology>
    </subcellularLocation>
</comment>
<comment type="similarity">
    <text evidence="8 9">Belongs to the TonB-dependent receptor family.</text>
</comment>
<evidence type="ECO:0000259" key="12">
    <source>
        <dbReference type="Pfam" id="PF07715"/>
    </source>
</evidence>
<sequence>MMMIKTNMKVLPLCLAISAAFSTAPSVFAADTADKRVERISVTGSLIRRADLEESMPVTVFDKEMIEITGAQNMIDIANNLTMNSGSRFTNEEARIAGTSQFNIRGLGPGATLTLINGRRAGIAPVATNLGNQFFDINQLPIAMIERIEFLTDGASSTYGSQAVAGVANIITRSGFEGLEVSGRYQDSSNETFDINLVSGAKGERGQVNIYATLSGQTINYRSDFDFINERVGGNGNVYDSRFLSSTGSPGSYQLAQFDNEGVITPTGSVFADPNCEDAGGVLQSGLCKTHFIDQLAIMPKENRFQVFSEFEYDVTDNVKAYGELSFSRNQVQAILGAPFYSNGLVKGGSMFVPADHPFNFFVENEAGNGLNYINPTEWDNNTHQAVDIVAKSRPFGYFTNGDSSSGINNHLDIDFDYYRAVTGFEAELSDTWILDTSYVYSLGERSQTTRLGMSSTTFNDAVLSGAFNPFGIALSDPDYVSPKDGTSIAANSEEELGNIIHDLTDNTRSEQQVLEAVASGELFDLDSGMISMAIGSQYRYENYSYTPDSLSGKGLGLGSTPSSSIAGETNVFAVFAELFIPIYDDIEIQTALRYEDYDTAGSTIDPKVSVKWDITDELMLRSSFGTSFQAPTNLQTGDTIGGAFIEDPVTVQNGVAVCNPTGASNYVYINTRGSDDLEPSKAKNWNLGLVYQPTKALMMKADFWSFDYTDLIAQDSSATGIVNAQCAGVANGDKPINDPRITRSPEGQLREIALNYVNTGSVKTSGLDFSVNYDMDLASLGELTLGLDSTYVAAFDIVALDGADTIKGAGSFNSANAFKAMPKLRANTRATWRFDDHVFNASLRYISSYDNDLTADENDNIAAYTTVDLKYTYTFGSDAGNTSVNVGASNIFDKAPPTLGDGVRPGYDATTHDIRGRVVFAGFTHKFN</sequence>
<gene>
    <name evidence="13" type="ORF">GARC_4256</name>
</gene>
<dbReference type="InterPro" id="IPR000531">
    <property type="entry name" value="Beta-barrel_TonB"/>
</dbReference>
<accession>K6YWT5</accession>
<keyword evidence="4 8" id="KW-0812">Transmembrane</keyword>
<dbReference type="AlphaFoldDB" id="K6YWT5"/>
<evidence type="ECO:0000256" key="5">
    <source>
        <dbReference type="ARBA" id="ARBA00023077"/>
    </source>
</evidence>
<dbReference type="SUPFAM" id="SSF56935">
    <property type="entry name" value="Porins"/>
    <property type="match status" value="1"/>
</dbReference>
<dbReference type="STRING" id="493475.GARC_4256"/>
<evidence type="ECO:0000256" key="6">
    <source>
        <dbReference type="ARBA" id="ARBA00023136"/>
    </source>
</evidence>
<dbReference type="GO" id="GO:0009279">
    <property type="term" value="C:cell outer membrane"/>
    <property type="evidence" value="ECO:0007669"/>
    <property type="project" value="UniProtKB-SubCell"/>
</dbReference>
<dbReference type="InterPro" id="IPR037066">
    <property type="entry name" value="Plug_dom_sf"/>
</dbReference>
<dbReference type="EMBL" id="BAEO01000060">
    <property type="protein sequence ID" value="GAC21198.1"/>
    <property type="molecule type" value="Genomic_DNA"/>
</dbReference>
<dbReference type="InterPro" id="IPR039426">
    <property type="entry name" value="TonB-dep_rcpt-like"/>
</dbReference>
<evidence type="ECO:0000313" key="13">
    <source>
        <dbReference type="EMBL" id="GAC21198.1"/>
    </source>
</evidence>
<evidence type="ECO:0000256" key="3">
    <source>
        <dbReference type="ARBA" id="ARBA00022452"/>
    </source>
</evidence>
<evidence type="ECO:0000256" key="9">
    <source>
        <dbReference type="RuleBase" id="RU003357"/>
    </source>
</evidence>
<keyword evidence="6 8" id="KW-0472">Membrane</keyword>
<organism evidence="13 14">
    <name type="scientific">Paraglaciecola arctica BSs20135</name>
    <dbReference type="NCBI Taxonomy" id="493475"/>
    <lineage>
        <taxon>Bacteria</taxon>
        <taxon>Pseudomonadati</taxon>
        <taxon>Pseudomonadota</taxon>
        <taxon>Gammaproteobacteria</taxon>
        <taxon>Alteromonadales</taxon>
        <taxon>Alteromonadaceae</taxon>
        <taxon>Paraglaciecola</taxon>
    </lineage>
</organism>
<reference evidence="13 14" key="1">
    <citation type="journal article" date="2017" name="Antonie Van Leeuwenhoek">
        <title>Rhizobium rhizosphaerae sp. nov., a novel species isolated from rice rhizosphere.</title>
        <authorList>
            <person name="Zhao J.J."/>
            <person name="Zhang J."/>
            <person name="Zhang R.J."/>
            <person name="Zhang C.W."/>
            <person name="Yin H.Q."/>
            <person name="Zhang X.X."/>
        </authorList>
    </citation>
    <scope>NUCLEOTIDE SEQUENCE [LARGE SCALE GENOMIC DNA]</scope>
    <source>
        <strain evidence="13 14">BSs20135</strain>
    </source>
</reference>
<dbReference type="Pfam" id="PF00593">
    <property type="entry name" value="TonB_dep_Rec_b-barrel"/>
    <property type="match status" value="1"/>
</dbReference>
<keyword evidence="7 8" id="KW-0998">Cell outer membrane</keyword>
<dbReference type="OrthoDB" id="176248at2"/>
<evidence type="ECO:0000256" key="10">
    <source>
        <dbReference type="SAM" id="SignalP"/>
    </source>
</evidence>
<dbReference type="PROSITE" id="PS52016">
    <property type="entry name" value="TONB_DEPENDENT_REC_3"/>
    <property type="match status" value="1"/>
</dbReference>
<evidence type="ECO:0000256" key="4">
    <source>
        <dbReference type="ARBA" id="ARBA00022692"/>
    </source>
</evidence>
<keyword evidence="14" id="KW-1185">Reference proteome</keyword>
<dbReference type="InterPro" id="IPR036942">
    <property type="entry name" value="Beta-barrel_TonB_sf"/>
</dbReference>
<evidence type="ECO:0000259" key="11">
    <source>
        <dbReference type="Pfam" id="PF00593"/>
    </source>
</evidence>
<dbReference type="Pfam" id="PF07715">
    <property type="entry name" value="Plug"/>
    <property type="match status" value="1"/>
</dbReference>
<evidence type="ECO:0000256" key="8">
    <source>
        <dbReference type="PROSITE-ProRule" id="PRU01360"/>
    </source>
</evidence>
<evidence type="ECO:0000256" key="7">
    <source>
        <dbReference type="ARBA" id="ARBA00023237"/>
    </source>
</evidence>
<comment type="caution">
    <text evidence="13">The sequence shown here is derived from an EMBL/GenBank/DDBJ whole genome shotgun (WGS) entry which is preliminary data.</text>
</comment>
<protein>
    <submittedName>
        <fullName evidence="13">Iron complex outermembrane recepter protein</fullName>
    </submittedName>
</protein>
<dbReference type="InterPro" id="IPR012910">
    <property type="entry name" value="Plug_dom"/>
</dbReference>
<keyword evidence="10" id="KW-0732">Signal</keyword>
<evidence type="ECO:0000313" key="14">
    <source>
        <dbReference type="Proteomes" id="UP000006327"/>
    </source>
</evidence>
<name>K6YWT5_9ALTE</name>
<dbReference type="PANTHER" id="PTHR47234:SF2">
    <property type="entry name" value="TONB-DEPENDENT RECEPTOR"/>
    <property type="match status" value="1"/>
</dbReference>
<dbReference type="Gene3D" id="2.40.170.20">
    <property type="entry name" value="TonB-dependent receptor, beta-barrel domain"/>
    <property type="match status" value="1"/>
</dbReference>
<evidence type="ECO:0000256" key="1">
    <source>
        <dbReference type="ARBA" id="ARBA00004571"/>
    </source>
</evidence>
<dbReference type="RefSeq" id="WP_007623869.1">
    <property type="nucleotide sequence ID" value="NZ_BAEO01000060.1"/>
</dbReference>
<feature type="chain" id="PRO_5003901555" evidence="10">
    <location>
        <begin position="30"/>
        <end position="929"/>
    </location>
</feature>
<keyword evidence="2 8" id="KW-0813">Transport</keyword>
<dbReference type="Gene3D" id="2.170.130.10">
    <property type="entry name" value="TonB-dependent receptor, plug domain"/>
    <property type="match status" value="1"/>
</dbReference>
<feature type="domain" description="TonB-dependent receptor plug" evidence="12">
    <location>
        <begin position="55"/>
        <end position="167"/>
    </location>
</feature>
<dbReference type="eggNOG" id="COG4771">
    <property type="taxonomic scope" value="Bacteria"/>
</dbReference>
<feature type="signal peptide" evidence="10">
    <location>
        <begin position="1"/>
        <end position="29"/>
    </location>
</feature>
<dbReference type="Proteomes" id="UP000006327">
    <property type="component" value="Unassembled WGS sequence"/>
</dbReference>
<feature type="domain" description="TonB-dependent receptor-like beta-barrel" evidence="11">
    <location>
        <begin position="375"/>
        <end position="892"/>
    </location>
</feature>
<dbReference type="PANTHER" id="PTHR47234">
    <property type="match status" value="1"/>
</dbReference>